<evidence type="ECO:0000313" key="1">
    <source>
        <dbReference type="EMBL" id="TCK27124.1"/>
    </source>
</evidence>
<gene>
    <name evidence="1" type="ORF">EV378_2983</name>
</gene>
<evidence type="ECO:0000313" key="2">
    <source>
        <dbReference type="Proteomes" id="UP000295560"/>
    </source>
</evidence>
<organism evidence="1 2">
    <name type="scientific">Pseudonocardia endophytica</name>
    <dbReference type="NCBI Taxonomy" id="401976"/>
    <lineage>
        <taxon>Bacteria</taxon>
        <taxon>Bacillati</taxon>
        <taxon>Actinomycetota</taxon>
        <taxon>Actinomycetes</taxon>
        <taxon>Pseudonocardiales</taxon>
        <taxon>Pseudonocardiaceae</taxon>
        <taxon>Pseudonocardia</taxon>
    </lineage>
</organism>
<name>A0A4R1HWJ9_PSEEN</name>
<dbReference type="EMBL" id="SMFZ01000001">
    <property type="protein sequence ID" value="TCK27124.1"/>
    <property type="molecule type" value="Genomic_DNA"/>
</dbReference>
<accession>A0A4R1HWJ9</accession>
<keyword evidence="2" id="KW-1185">Reference proteome</keyword>
<protein>
    <submittedName>
        <fullName evidence="1">Uncharacterized protein</fullName>
    </submittedName>
</protein>
<proteinExistence type="predicted"/>
<dbReference type="RefSeq" id="WP_165922290.1">
    <property type="nucleotide sequence ID" value="NZ_SMFZ01000001.1"/>
</dbReference>
<dbReference type="AlphaFoldDB" id="A0A4R1HWJ9"/>
<comment type="caution">
    <text evidence="1">The sequence shown here is derived from an EMBL/GenBank/DDBJ whole genome shotgun (WGS) entry which is preliminary data.</text>
</comment>
<sequence length="134" mass="14158">MQNLPVVLGQYKLTVVDPPGPKVREDENGNEIPVTDRDGAAVFVVSLFAKLRPAPGQRAPKGEEIKVTLATDPGMGFEEDVRVELIDPVINHYVIESGGRTNAGLAFKATGIKLAGGAPARKSGAKPENEENAA</sequence>
<reference evidence="1 2" key="1">
    <citation type="submission" date="2019-03" db="EMBL/GenBank/DDBJ databases">
        <title>Sequencing the genomes of 1000 actinobacteria strains.</title>
        <authorList>
            <person name="Klenk H.-P."/>
        </authorList>
    </citation>
    <scope>NUCLEOTIDE SEQUENCE [LARGE SCALE GENOMIC DNA]</scope>
    <source>
        <strain evidence="1 2">DSM 44969</strain>
    </source>
</reference>
<dbReference type="Proteomes" id="UP000295560">
    <property type="component" value="Unassembled WGS sequence"/>
</dbReference>